<feature type="compositionally biased region" description="Polar residues" evidence="1">
    <location>
        <begin position="71"/>
        <end position="89"/>
    </location>
</feature>
<protein>
    <submittedName>
        <fullName evidence="2">Uncharacterized protein</fullName>
    </submittedName>
</protein>
<feature type="compositionally biased region" description="Polar residues" evidence="1">
    <location>
        <begin position="35"/>
        <end position="48"/>
    </location>
</feature>
<evidence type="ECO:0000313" key="3">
    <source>
        <dbReference type="Proteomes" id="UP000265520"/>
    </source>
</evidence>
<organism evidence="2 3">
    <name type="scientific">Trifolium medium</name>
    <dbReference type="NCBI Taxonomy" id="97028"/>
    <lineage>
        <taxon>Eukaryota</taxon>
        <taxon>Viridiplantae</taxon>
        <taxon>Streptophyta</taxon>
        <taxon>Embryophyta</taxon>
        <taxon>Tracheophyta</taxon>
        <taxon>Spermatophyta</taxon>
        <taxon>Magnoliopsida</taxon>
        <taxon>eudicotyledons</taxon>
        <taxon>Gunneridae</taxon>
        <taxon>Pentapetalae</taxon>
        <taxon>rosids</taxon>
        <taxon>fabids</taxon>
        <taxon>Fabales</taxon>
        <taxon>Fabaceae</taxon>
        <taxon>Papilionoideae</taxon>
        <taxon>50 kb inversion clade</taxon>
        <taxon>NPAAA clade</taxon>
        <taxon>Hologalegina</taxon>
        <taxon>IRL clade</taxon>
        <taxon>Trifolieae</taxon>
        <taxon>Trifolium</taxon>
    </lineage>
</organism>
<evidence type="ECO:0000313" key="2">
    <source>
        <dbReference type="EMBL" id="MCI59960.1"/>
    </source>
</evidence>
<feature type="non-terminal residue" evidence="2">
    <location>
        <position position="1"/>
    </location>
</feature>
<dbReference type="AlphaFoldDB" id="A0A392TIB8"/>
<feature type="region of interest" description="Disordered" evidence="1">
    <location>
        <begin position="1"/>
        <end position="20"/>
    </location>
</feature>
<feature type="non-terminal residue" evidence="2">
    <location>
        <position position="89"/>
    </location>
</feature>
<name>A0A392TIB8_9FABA</name>
<reference evidence="2 3" key="1">
    <citation type="journal article" date="2018" name="Front. Plant Sci.">
        <title>Red Clover (Trifolium pratense) and Zigzag Clover (T. medium) - A Picture of Genomic Similarities and Differences.</title>
        <authorList>
            <person name="Dluhosova J."/>
            <person name="Istvanek J."/>
            <person name="Nedelnik J."/>
            <person name="Repkova J."/>
        </authorList>
    </citation>
    <scope>NUCLEOTIDE SEQUENCE [LARGE SCALE GENOMIC DNA]</scope>
    <source>
        <strain evidence="3">cv. 10/8</strain>
        <tissue evidence="2">Leaf</tissue>
    </source>
</reference>
<keyword evidence="3" id="KW-1185">Reference proteome</keyword>
<evidence type="ECO:0000256" key="1">
    <source>
        <dbReference type="SAM" id="MobiDB-lite"/>
    </source>
</evidence>
<feature type="region of interest" description="Disordered" evidence="1">
    <location>
        <begin position="33"/>
        <end position="89"/>
    </location>
</feature>
<proteinExistence type="predicted"/>
<dbReference type="Proteomes" id="UP000265520">
    <property type="component" value="Unassembled WGS sequence"/>
</dbReference>
<accession>A0A392TIB8</accession>
<dbReference type="EMBL" id="LXQA010572789">
    <property type="protein sequence ID" value="MCI59960.1"/>
    <property type="molecule type" value="Genomic_DNA"/>
</dbReference>
<sequence length="89" mass="9482">GLSMTDLYLSENPFGTGDVESHVYASDKTAIKPNVESSGNVSNKTGKSQFEKVDEETLIPENAKSGETLDVSRTNADATLEQSSMSVPV</sequence>
<comment type="caution">
    <text evidence="2">The sequence shown here is derived from an EMBL/GenBank/DDBJ whole genome shotgun (WGS) entry which is preliminary data.</text>
</comment>